<evidence type="ECO:0000256" key="2">
    <source>
        <dbReference type="ARBA" id="ARBA00022603"/>
    </source>
</evidence>
<keyword evidence="5" id="KW-0411">Iron-sulfur</keyword>
<feature type="active site" description="Nucleophile" evidence="6">
    <location>
        <position position="379"/>
    </location>
</feature>
<evidence type="ECO:0000256" key="1">
    <source>
        <dbReference type="ARBA" id="ARBA00022485"/>
    </source>
</evidence>
<dbReference type="SUPFAM" id="SSF53335">
    <property type="entry name" value="S-adenosyl-L-methionine-dependent methyltransferases"/>
    <property type="match status" value="1"/>
</dbReference>
<name>A0ABT4J732_9RHOB</name>
<comment type="similarity">
    <text evidence="6">Belongs to the class I-like SAM-binding methyltransferase superfamily. RNA M5U methyltransferase family.</text>
</comment>
<dbReference type="InterPro" id="IPR012340">
    <property type="entry name" value="NA-bd_OB-fold"/>
</dbReference>
<dbReference type="PANTHER" id="PTHR11061:SF49">
    <property type="entry name" value="23S RRNA (URACIL(1939)-C(5))-METHYLTRANSFERASE RLMD"/>
    <property type="match status" value="1"/>
</dbReference>
<dbReference type="Gene3D" id="2.40.50.1070">
    <property type="match status" value="1"/>
</dbReference>
<sequence length="422" mass="44476">MSLWRVERLGRRGDGVAIGDGGRALAALSLPGEEIEGEAQDGRISTPRIVTPSSDRVRPRCGHYRACGGCSLMHASEGFTTAWKRQVVEAALAAHGLPAPVEGVHVSPARSRRRAVLSGRRTKKGALVGFHARASDVIVDLAECHVMRPEITAALPLLRRITVAGASRSGELAMTVIHGPSGLDLAVTGGKPMEPDLFQTLAALAEEGDLARLTWQDQTGDAQSITRRPPGLPMGRAQVVPPPGGFLQATAEGEAALVGAVRDFTAGASRIIDLFSGCGTFSLPLTETASVHAVEGLAAPLAALDAGWRGAAGLDAGWRGAAGLNRVTTQIRDLARRPLLADELDPFDAIVIDPPRAGAEAQAREIATSRVRKVAFVACDPVTFSRDARILADGGLALTRLLVVDQFRWSPHVEVVADFVRT</sequence>
<dbReference type="Pfam" id="PF05958">
    <property type="entry name" value="tRNA_U5-meth_tr"/>
    <property type="match status" value="1"/>
</dbReference>
<keyword evidence="1" id="KW-0479">Metal-binding</keyword>
<reference evidence="7" key="1">
    <citation type="submission" date="2022-12" db="EMBL/GenBank/DDBJ databases">
        <title>Paracoccus sp. EF6 isolated from a lake water.</title>
        <authorList>
            <person name="Liu H."/>
        </authorList>
    </citation>
    <scope>NUCLEOTIDE SEQUENCE</scope>
    <source>
        <strain evidence="7">EF6</strain>
    </source>
</reference>
<evidence type="ECO:0000256" key="6">
    <source>
        <dbReference type="PROSITE-ProRule" id="PRU01024"/>
    </source>
</evidence>
<feature type="binding site" evidence="6">
    <location>
        <position position="353"/>
    </location>
    <ligand>
        <name>S-adenosyl-L-methionine</name>
        <dbReference type="ChEBI" id="CHEBI:59789"/>
    </ligand>
</feature>
<dbReference type="GO" id="GO:0008168">
    <property type="term" value="F:methyltransferase activity"/>
    <property type="evidence" value="ECO:0007669"/>
    <property type="project" value="UniProtKB-KW"/>
</dbReference>
<evidence type="ECO:0000256" key="4">
    <source>
        <dbReference type="ARBA" id="ARBA00022691"/>
    </source>
</evidence>
<keyword evidence="2 6" id="KW-0489">Methyltransferase</keyword>
<comment type="caution">
    <text evidence="7">The sequence shown here is derived from an EMBL/GenBank/DDBJ whole genome shotgun (WGS) entry which is preliminary data.</text>
</comment>
<dbReference type="Proteomes" id="UP001149822">
    <property type="component" value="Unassembled WGS sequence"/>
</dbReference>
<accession>A0ABT4J732</accession>
<keyword evidence="3 6" id="KW-0808">Transferase</keyword>
<evidence type="ECO:0000256" key="3">
    <source>
        <dbReference type="ARBA" id="ARBA00022679"/>
    </source>
</evidence>
<organism evidence="7 8">
    <name type="scientific">Paracoccus benzoatiresistens</name>
    <dbReference type="NCBI Taxonomy" id="2997341"/>
    <lineage>
        <taxon>Bacteria</taxon>
        <taxon>Pseudomonadati</taxon>
        <taxon>Pseudomonadota</taxon>
        <taxon>Alphaproteobacteria</taxon>
        <taxon>Rhodobacterales</taxon>
        <taxon>Paracoccaceae</taxon>
        <taxon>Paracoccus</taxon>
    </lineage>
</organism>
<dbReference type="Gene3D" id="2.40.50.140">
    <property type="entry name" value="Nucleic acid-binding proteins"/>
    <property type="match status" value="1"/>
</dbReference>
<dbReference type="PANTHER" id="PTHR11061">
    <property type="entry name" value="RNA M5U METHYLTRANSFERASE"/>
    <property type="match status" value="1"/>
</dbReference>
<gene>
    <name evidence="7" type="ORF">OU682_14855</name>
</gene>
<comment type="caution">
    <text evidence="6">Lacks conserved residue(s) required for the propagation of feature annotation.</text>
</comment>
<evidence type="ECO:0000313" key="7">
    <source>
        <dbReference type="EMBL" id="MCZ0962897.1"/>
    </source>
</evidence>
<proteinExistence type="inferred from homology"/>
<protein>
    <submittedName>
        <fullName evidence="7">Class I SAM-dependent RNA methyltransferase</fullName>
    </submittedName>
</protein>
<dbReference type="EMBL" id="JAPTYD010000024">
    <property type="protein sequence ID" value="MCZ0962897.1"/>
    <property type="molecule type" value="Genomic_DNA"/>
</dbReference>
<keyword evidence="1" id="KW-0004">4Fe-4S</keyword>
<dbReference type="InterPro" id="IPR029063">
    <property type="entry name" value="SAM-dependent_MTases_sf"/>
</dbReference>
<dbReference type="PROSITE" id="PS51687">
    <property type="entry name" value="SAM_MT_RNA_M5U"/>
    <property type="match status" value="1"/>
</dbReference>
<dbReference type="RefSeq" id="WP_268942950.1">
    <property type="nucleotide sequence ID" value="NZ_JAPTYD010000024.1"/>
</dbReference>
<keyword evidence="8" id="KW-1185">Reference proteome</keyword>
<dbReference type="InterPro" id="IPR010280">
    <property type="entry name" value="U5_MeTrfase_fam"/>
</dbReference>
<keyword evidence="4 6" id="KW-0949">S-adenosyl-L-methionine</keyword>
<feature type="binding site" evidence="6">
    <location>
        <position position="275"/>
    </location>
    <ligand>
        <name>S-adenosyl-L-methionine</name>
        <dbReference type="ChEBI" id="CHEBI:59789"/>
    </ligand>
</feature>
<dbReference type="GO" id="GO:0032259">
    <property type="term" value="P:methylation"/>
    <property type="evidence" value="ECO:0007669"/>
    <property type="project" value="UniProtKB-KW"/>
</dbReference>
<evidence type="ECO:0000313" key="8">
    <source>
        <dbReference type="Proteomes" id="UP001149822"/>
    </source>
</evidence>
<dbReference type="Gene3D" id="3.40.50.150">
    <property type="entry name" value="Vaccinia Virus protein VP39"/>
    <property type="match status" value="1"/>
</dbReference>
<feature type="binding site" evidence="6">
    <location>
        <position position="248"/>
    </location>
    <ligand>
        <name>S-adenosyl-L-methionine</name>
        <dbReference type="ChEBI" id="CHEBI:59789"/>
    </ligand>
</feature>
<keyword evidence="1" id="KW-0408">Iron</keyword>
<evidence type="ECO:0000256" key="5">
    <source>
        <dbReference type="ARBA" id="ARBA00023014"/>
    </source>
</evidence>